<keyword evidence="3" id="KW-0539">Nucleus</keyword>
<dbReference type="Pfam" id="PF08167">
    <property type="entry name" value="RIX1"/>
    <property type="match status" value="1"/>
</dbReference>
<evidence type="ECO:0000259" key="5">
    <source>
        <dbReference type="Pfam" id="PF08167"/>
    </source>
</evidence>
<evidence type="ECO:0000313" key="7">
    <source>
        <dbReference type="Proteomes" id="UP001634007"/>
    </source>
</evidence>
<evidence type="ECO:0000313" key="6">
    <source>
        <dbReference type="EMBL" id="KAL3718871.1"/>
    </source>
</evidence>
<evidence type="ECO:0000256" key="4">
    <source>
        <dbReference type="SAM" id="MobiDB-lite"/>
    </source>
</evidence>
<sequence>MAAHGNFGGLHDVALKPRLLSKLLRERVPDDSRPFSDPSELASVVATLRVHKLLSESAEESADKKVVESWKKAVDAWVDRLMLLVSSDVPDKCWAGVCLLGITCQDCSSHCFLASYSSWFQKLHAHVQAPGVSNFVRVASIASLSDLFTRLGQFPNVKKDGVSFSGKLIQPFLKLLNGDGSEALWDGGVNMLCSILCYFPSSIHRHHYDSVETTIALKIMSGKCSTCLLKKLAHCLAILPQSKGDEETWSLLMQKILLLINSHLNDAFQFLEEETKSTKVVNLLVPPGKDPPTPLGCCKSSDKAAAEATKRPNRLLTSSVSAFMLCGCEMLINPYPVQVNIPVKAVLALIERVLMVDGSVSQSLLPFVTAMQQESLCSELPMFHSDALDLLIALTKVMRSQMLPHAAYIVRLIVRYFKNCSLPELRVKVYSIIKTLLMSMGIGIAKFLTQEVVNNVFIDLNPDHQDGLAFPIPPSKANEVLYPNKKKRKHASAARSLEDNHETGFGEAPKNHLVVPANVKIAALEALEVLLTVGGALRSDSWRKNVDTLLISVATNSIHDGWNIEENSICMPKEQIHMVEKLQLAALRALLASLLSQSHVRPSNIARSLELFQSGRQETGTKVAEFCAHALLALEVLIHPRALPLEDYSPATADSFGGFSRKFAENVHSGGQPAVAFSQRTELTLPDSYDDELHSKWLQNQEKPETPLDDQVKKVKYSEERSDLSQAISMEKGHDNFLDKSTTEKSRISPLEVDANDMEMEDRNPNNVESPKHEKTTRKFKETLQQIATTSKDAERDSKTESMSSVAADHGSREVGLEGNDVVTQGDGNSASGEKVMLGTSDSGKGKEIIVNPDDESSMDVFPDIIDVEPDSDEE</sequence>
<feature type="compositionally biased region" description="Acidic residues" evidence="4">
    <location>
        <begin position="866"/>
        <end position="875"/>
    </location>
</feature>
<dbReference type="PANTHER" id="PTHR34105:SF1">
    <property type="entry name" value="PROLINE-, GLUTAMIC ACID- AND LEUCINE-RICH PROTEIN 1"/>
    <property type="match status" value="1"/>
</dbReference>
<comment type="similarity">
    <text evidence="2">Belongs to the RIX1/PELP1 family.</text>
</comment>
<feature type="compositionally biased region" description="Polar residues" evidence="4">
    <location>
        <begin position="822"/>
        <end position="832"/>
    </location>
</feature>
<dbReference type="PANTHER" id="PTHR34105">
    <property type="entry name" value="PROLINE-, GLUTAMIC ACID- AND LEUCINE-RICH PROTEIN 1"/>
    <property type="match status" value="1"/>
</dbReference>
<organism evidence="6 7">
    <name type="scientific">Eucalyptus globulus</name>
    <name type="common">Tasmanian blue gum</name>
    <dbReference type="NCBI Taxonomy" id="34317"/>
    <lineage>
        <taxon>Eukaryota</taxon>
        <taxon>Viridiplantae</taxon>
        <taxon>Streptophyta</taxon>
        <taxon>Embryophyta</taxon>
        <taxon>Tracheophyta</taxon>
        <taxon>Spermatophyta</taxon>
        <taxon>Magnoliopsida</taxon>
        <taxon>eudicotyledons</taxon>
        <taxon>Gunneridae</taxon>
        <taxon>Pentapetalae</taxon>
        <taxon>rosids</taxon>
        <taxon>malvids</taxon>
        <taxon>Myrtales</taxon>
        <taxon>Myrtaceae</taxon>
        <taxon>Myrtoideae</taxon>
        <taxon>Eucalypteae</taxon>
        <taxon>Eucalyptus</taxon>
    </lineage>
</organism>
<dbReference type="SUPFAM" id="SSF48371">
    <property type="entry name" value="ARM repeat"/>
    <property type="match status" value="1"/>
</dbReference>
<evidence type="ECO:0000256" key="1">
    <source>
        <dbReference type="ARBA" id="ARBA00004123"/>
    </source>
</evidence>
<name>A0ABD3IYS0_EUCGL</name>
<dbReference type="GO" id="GO:0005634">
    <property type="term" value="C:nucleus"/>
    <property type="evidence" value="ECO:0007669"/>
    <property type="project" value="UniProtKB-SubCell"/>
</dbReference>
<accession>A0ABD3IYS0</accession>
<dbReference type="EMBL" id="JBJKBG010000010">
    <property type="protein sequence ID" value="KAL3718871.1"/>
    <property type="molecule type" value="Genomic_DNA"/>
</dbReference>
<dbReference type="InterPro" id="IPR016024">
    <property type="entry name" value="ARM-type_fold"/>
</dbReference>
<keyword evidence="7" id="KW-1185">Reference proteome</keyword>
<feature type="compositionally biased region" description="Basic and acidic residues" evidence="4">
    <location>
        <begin position="770"/>
        <end position="782"/>
    </location>
</feature>
<feature type="region of interest" description="Disordered" evidence="4">
    <location>
        <begin position="759"/>
        <end position="875"/>
    </location>
</feature>
<dbReference type="AlphaFoldDB" id="A0ABD3IYS0"/>
<reference evidence="6 7" key="1">
    <citation type="submission" date="2024-11" db="EMBL/GenBank/DDBJ databases">
        <title>Chromosome-level genome assembly of Eucalyptus globulus Labill. provides insights into its genome evolution.</title>
        <authorList>
            <person name="Li X."/>
        </authorList>
    </citation>
    <scope>NUCLEOTIDE SEQUENCE [LARGE SCALE GENOMIC DNA]</scope>
    <source>
        <strain evidence="6">CL2024</strain>
        <tissue evidence="6">Fresh tender leaves</tissue>
    </source>
</reference>
<comment type="caution">
    <text evidence="6">The sequence shown here is derived from an EMBL/GenBank/DDBJ whole genome shotgun (WGS) entry which is preliminary data.</text>
</comment>
<feature type="domain" description="Pre-rRNA-processing protein RIX1 N-terminal" evidence="5">
    <location>
        <begin position="20"/>
        <end position="225"/>
    </location>
</feature>
<evidence type="ECO:0000256" key="3">
    <source>
        <dbReference type="ARBA" id="ARBA00023242"/>
    </source>
</evidence>
<comment type="subcellular location">
    <subcellularLocation>
        <location evidence="1">Nucleus</location>
    </subcellularLocation>
</comment>
<dbReference type="InterPro" id="IPR012583">
    <property type="entry name" value="RIX1_N"/>
</dbReference>
<dbReference type="Proteomes" id="UP001634007">
    <property type="component" value="Unassembled WGS sequence"/>
</dbReference>
<evidence type="ECO:0000256" key="2">
    <source>
        <dbReference type="ARBA" id="ARBA00010511"/>
    </source>
</evidence>
<gene>
    <name evidence="6" type="ORF">ACJRO7_003906</name>
</gene>
<proteinExistence type="inferred from homology"/>
<protein>
    <recommendedName>
        <fullName evidence="5">Pre-rRNA-processing protein RIX1 N-terminal domain-containing protein</fullName>
    </recommendedName>
</protein>